<evidence type="ECO:0000259" key="14">
    <source>
        <dbReference type="Pfam" id="PF07715"/>
    </source>
</evidence>
<evidence type="ECO:0000256" key="8">
    <source>
        <dbReference type="ARBA" id="ARBA00023077"/>
    </source>
</evidence>
<dbReference type="OrthoDB" id="9782587at2"/>
<gene>
    <name evidence="15" type="ORF">SAE01_36950</name>
</gene>
<dbReference type="CDD" id="cd01347">
    <property type="entry name" value="ligand_gated_channel"/>
    <property type="match status" value="1"/>
</dbReference>
<keyword evidence="5 11" id="KW-0812">Transmembrane</keyword>
<keyword evidence="15" id="KW-0675">Receptor</keyword>
<dbReference type="SUPFAM" id="SSF56935">
    <property type="entry name" value="Porins"/>
    <property type="match status" value="1"/>
</dbReference>
<keyword evidence="6" id="KW-0408">Iron</keyword>
<evidence type="ECO:0000256" key="10">
    <source>
        <dbReference type="ARBA" id="ARBA00023237"/>
    </source>
</evidence>
<keyword evidence="10 11" id="KW-0998">Cell outer membrane</keyword>
<evidence type="ECO:0000256" key="6">
    <source>
        <dbReference type="ARBA" id="ARBA00023004"/>
    </source>
</evidence>
<keyword evidence="8 12" id="KW-0798">TonB box</keyword>
<proteinExistence type="inferred from homology"/>
<evidence type="ECO:0000256" key="12">
    <source>
        <dbReference type="RuleBase" id="RU003357"/>
    </source>
</evidence>
<dbReference type="Pfam" id="PF07715">
    <property type="entry name" value="Plug"/>
    <property type="match status" value="1"/>
</dbReference>
<dbReference type="InterPro" id="IPR037066">
    <property type="entry name" value="Plug_dom_sf"/>
</dbReference>
<organism evidence="15 16">
    <name type="scientific">Segetibacter aerophilus</name>
    <dbReference type="NCBI Taxonomy" id="670293"/>
    <lineage>
        <taxon>Bacteria</taxon>
        <taxon>Pseudomonadati</taxon>
        <taxon>Bacteroidota</taxon>
        <taxon>Chitinophagia</taxon>
        <taxon>Chitinophagales</taxon>
        <taxon>Chitinophagaceae</taxon>
        <taxon>Segetibacter</taxon>
    </lineage>
</organism>
<dbReference type="InterPro" id="IPR036942">
    <property type="entry name" value="Beta-barrel_TonB_sf"/>
</dbReference>
<reference evidence="15 16" key="1">
    <citation type="submission" date="2019-07" db="EMBL/GenBank/DDBJ databases">
        <title>Whole genome shotgun sequence of Segetibacter aerophilus NBRC 106135.</title>
        <authorList>
            <person name="Hosoyama A."/>
            <person name="Uohara A."/>
            <person name="Ohji S."/>
            <person name="Ichikawa N."/>
        </authorList>
    </citation>
    <scope>NUCLEOTIDE SEQUENCE [LARGE SCALE GENOMIC DNA]</scope>
    <source>
        <strain evidence="15 16">NBRC 106135</strain>
    </source>
</reference>
<dbReference type="Gene3D" id="2.40.170.20">
    <property type="entry name" value="TonB-dependent receptor, beta-barrel domain"/>
    <property type="match status" value="1"/>
</dbReference>
<feature type="domain" description="TonB-dependent receptor plug" evidence="14">
    <location>
        <begin position="106"/>
        <end position="212"/>
    </location>
</feature>
<dbReference type="GO" id="GO:0006826">
    <property type="term" value="P:iron ion transport"/>
    <property type="evidence" value="ECO:0007669"/>
    <property type="project" value="UniProtKB-KW"/>
</dbReference>
<dbReference type="InterPro" id="IPR012910">
    <property type="entry name" value="Plug_dom"/>
</dbReference>
<sequence length="752" mass="83965">MLFMAINSLYSQVAIRGKVIDATTNQPIQGVTVATLNNQSNTTTDKNGNFTLNKAFNADSLTVTSVGYTSKRLIANTSELFILLSPSFANLNEVVVSGSREIQKRTEVPVAINIISKATINDTKATRLDMLINKVPGVYMVDLGNEQHEMSVRQPLGTKNLFLYLEDGIPIRTTGDFNHNALIEINQASMERIEVIKGPASSLYGSEAVGGAINFITQSPSPFLTGKVQAEIGSRGYKRTDFSASNTYNKVGMFIGGYYANQNQPDQEHNDFKKTALTGRADYSFTDKAKLSTVADYIAYKTDQKGGLDSSHFYNKDYVSFYRFTYRKVDAFRLRSTLTKDWSDNNKTSLTVFYRNTTIGQNPFYSISNIATNSLKAKGQINEDGFKSYGSVLQHTTKLKSINAKFISGVSIDFSPATYKAEFIDIDRDANRVYYNYTVKDSLLTNYHVNLLNTAVYTQFEYKPTDKLKLVAAARYDRLDYKFDNHLPPSAFTGAPDATDHFDHFTPKLGITYDFGKNKGAYINYSVGFAPPNITDLYTGVKVPVLKASSYNNYEVGGWVSFAANKGYAELSLYNLDGENEIVSTRLADGSYQNQNAGRTSHTGVEAIVKYAPAEDLNIRLAGSYARHKYLDYIEQGKNYSGNKMAQAPPFIYNGEITYKPHYFEGFRLAIEMQGMNKYFTNPQNTATYNGFTAFNARAGYSIKGFEFWTNCINLTDKVFATVVEKSAFGTSYRPGQLRTINVGIAYNFRNQ</sequence>
<evidence type="ECO:0000313" key="15">
    <source>
        <dbReference type="EMBL" id="GEO11199.1"/>
    </source>
</evidence>
<evidence type="ECO:0000256" key="9">
    <source>
        <dbReference type="ARBA" id="ARBA00023136"/>
    </source>
</evidence>
<keyword evidence="3 11" id="KW-1134">Transmembrane beta strand</keyword>
<dbReference type="InterPro" id="IPR000531">
    <property type="entry name" value="Beta-barrel_TonB"/>
</dbReference>
<keyword evidence="9 11" id="KW-0472">Membrane</keyword>
<evidence type="ECO:0000256" key="7">
    <source>
        <dbReference type="ARBA" id="ARBA00023065"/>
    </source>
</evidence>
<keyword evidence="16" id="KW-1185">Reference proteome</keyword>
<name>A0A512BGV7_9BACT</name>
<dbReference type="Gene3D" id="2.60.40.1120">
    <property type="entry name" value="Carboxypeptidase-like, regulatory domain"/>
    <property type="match status" value="1"/>
</dbReference>
<evidence type="ECO:0000313" key="16">
    <source>
        <dbReference type="Proteomes" id="UP000321513"/>
    </source>
</evidence>
<dbReference type="PANTHER" id="PTHR32552:SF81">
    <property type="entry name" value="TONB-DEPENDENT OUTER MEMBRANE RECEPTOR"/>
    <property type="match status" value="1"/>
</dbReference>
<evidence type="ECO:0000256" key="3">
    <source>
        <dbReference type="ARBA" id="ARBA00022452"/>
    </source>
</evidence>
<evidence type="ECO:0000259" key="13">
    <source>
        <dbReference type="Pfam" id="PF00593"/>
    </source>
</evidence>
<dbReference type="AlphaFoldDB" id="A0A512BGV7"/>
<dbReference type="Pfam" id="PF13715">
    <property type="entry name" value="CarbopepD_reg_2"/>
    <property type="match status" value="1"/>
</dbReference>
<dbReference type="Proteomes" id="UP000321513">
    <property type="component" value="Unassembled WGS sequence"/>
</dbReference>
<dbReference type="Gene3D" id="2.170.130.10">
    <property type="entry name" value="TonB-dependent receptor, plug domain"/>
    <property type="match status" value="1"/>
</dbReference>
<comment type="similarity">
    <text evidence="11 12">Belongs to the TonB-dependent receptor family.</text>
</comment>
<feature type="domain" description="TonB-dependent receptor-like beta-barrel" evidence="13">
    <location>
        <begin position="285"/>
        <end position="715"/>
    </location>
</feature>
<evidence type="ECO:0000256" key="5">
    <source>
        <dbReference type="ARBA" id="ARBA00022692"/>
    </source>
</evidence>
<dbReference type="Pfam" id="PF00593">
    <property type="entry name" value="TonB_dep_Rec_b-barrel"/>
    <property type="match status" value="1"/>
</dbReference>
<comment type="subcellular location">
    <subcellularLocation>
        <location evidence="1 11">Cell outer membrane</location>
        <topology evidence="1 11">Multi-pass membrane protein</topology>
    </subcellularLocation>
</comment>
<dbReference type="InterPro" id="IPR008969">
    <property type="entry name" value="CarboxyPept-like_regulatory"/>
</dbReference>
<evidence type="ECO:0000256" key="2">
    <source>
        <dbReference type="ARBA" id="ARBA00022448"/>
    </source>
</evidence>
<comment type="caution">
    <text evidence="15">The sequence shown here is derived from an EMBL/GenBank/DDBJ whole genome shotgun (WGS) entry which is preliminary data.</text>
</comment>
<dbReference type="GO" id="GO:0009279">
    <property type="term" value="C:cell outer membrane"/>
    <property type="evidence" value="ECO:0007669"/>
    <property type="project" value="UniProtKB-SubCell"/>
</dbReference>
<evidence type="ECO:0000256" key="4">
    <source>
        <dbReference type="ARBA" id="ARBA00022496"/>
    </source>
</evidence>
<dbReference type="InterPro" id="IPR039426">
    <property type="entry name" value="TonB-dep_rcpt-like"/>
</dbReference>
<dbReference type="EMBL" id="BJYT01000017">
    <property type="protein sequence ID" value="GEO11199.1"/>
    <property type="molecule type" value="Genomic_DNA"/>
</dbReference>
<evidence type="ECO:0000256" key="1">
    <source>
        <dbReference type="ARBA" id="ARBA00004571"/>
    </source>
</evidence>
<keyword evidence="2 11" id="KW-0813">Transport</keyword>
<dbReference type="SUPFAM" id="SSF49464">
    <property type="entry name" value="Carboxypeptidase regulatory domain-like"/>
    <property type="match status" value="1"/>
</dbReference>
<dbReference type="PROSITE" id="PS52016">
    <property type="entry name" value="TONB_DEPENDENT_REC_3"/>
    <property type="match status" value="1"/>
</dbReference>
<protein>
    <submittedName>
        <fullName evidence="15">TonB-dependent receptor</fullName>
    </submittedName>
</protein>
<dbReference type="PANTHER" id="PTHR32552">
    <property type="entry name" value="FERRICHROME IRON RECEPTOR-RELATED"/>
    <property type="match status" value="1"/>
</dbReference>
<evidence type="ECO:0000256" key="11">
    <source>
        <dbReference type="PROSITE-ProRule" id="PRU01360"/>
    </source>
</evidence>
<accession>A0A512BGV7</accession>
<keyword evidence="7" id="KW-0406">Ion transport</keyword>
<keyword evidence="4" id="KW-0410">Iron transport</keyword>